<sequence length="355" mass="40517">MELQVLEQNVIVQAFATQGGSLLLVDRIAEEVRKHVPDVTTKKGRDAIGSLAAKVSKSKTIAEKYAKDLVAEEKARIKLVDDDRIQFVKRMDALRDEILAPRDAWEQAEKDRVAKHETTISVIRMPLSLIQNEDGEWTAQSIKDAISELENRVIDSSFEEYEEQAKLAKFETLEVLRKALIAREKFEAEQAELERLRIAEQQRIQQEREAQIAREAAEKATREAEEKARFEAERVQREKLEAEQREARLKAEKEAALLREEQLKQQAIEREKQAEIDRQNAIEAECKRIEQEAQAKAEAERKALAEREANVEHMRTINNEALNAISLIGGVDADTAKLIVIAIAKNQIPHVSIKY</sequence>
<dbReference type="AlphaFoldDB" id="A0A427V4H8"/>
<evidence type="ECO:0000256" key="1">
    <source>
        <dbReference type="SAM" id="Coils"/>
    </source>
</evidence>
<protein>
    <submittedName>
        <fullName evidence="2">Uncharacterized protein</fullName>
    </submittedName>
</protein>
<feature type="coiled-coil region" evidence="1">
    <location>
        <begin position="176"/>
        <end position="310"/>
    </location>
</feature>
<proteinExistence type="predicted"/>
<dbReference type="RefSeq" id="WP_125273124.1">
    <property type="nucleotide sequence ID" value="NZ_RHXE01000001.1"/>
</dbReference>
<name>A0A427V4H8_ACIJO</name>
<accession>A0A427V4H8</accession>
<keyword evidence="1" id="KW-0175">Coiled coil</keyword>
<evidence type="ECO:0000313" key="3">
    <source>
        <dbReference type="Proteomes" id="UP000277537"/>
    </source>
</evidence>
<comment type="caution">
    <text evidence="2">The sequence shown here is derived from an EMBL/GenBank/DDBJ whole genome shotgun (WGS) entry which is preliminary data.</text>
</comment>
<dbReference type="Proteomes" id="UP000277537">
    <property type="component" value="Unassembled WGS sequence"/>
</dbReference>
<dbReference type="EMBL" id="RHXE01000001">
    <property type="protein sequence ID" value="RSE27593.1"/>
    <property type="molecule type" value="Genomic_DNA"/>
</dbReference>
<evidence type="ECO:0000313" key="2">
    <source>
        <dbReference type="EMBL" id="RSE27593.1"/>
    </source>
</evidence>
<reference evidence="2 3" key="1">
    <citation type="submission" date="2018-10" db="EMBL/GenBank/DDBJ databases">
        <title>Transmission dynamics of multidrug resistant bacteria on intensive care unit surfaces.</title>
        <authorList>
            <person name="D'Souza A.W."/>
            <person name="Potter R.F."/>
            <person name="Wallace M."/>
            <person name="Shupe A."/>
            <person name="Patel S."/>
            <person name="Sun S."/>
            <person name="Gul D."/>
            <person name="Kwon J.H."/>
            <person name="Andleeb S."/>
            <person name="Burnham C.-A.D."/>
            <person name="Dantas G."/>
        </authorList>
    </citation>
    <scope>NUCLEOTIDE SEQUENCE [LARGE SCALE GENOMIC DNA]</scope>
    <source>
        <strain evidence="2 3">AJ_385</strain>
    </source>
</reference>
<gene>
    <name evidence="2" type="ORF">EGT73_00845</name>
</gene>
<organism evidence="2 3">
    <name type="scientific">Acinetobacter johnsonii</name>
    <dbReference type="NCBI Taxonomy" id="40214"/>
    <lineage>
        <taxon>Bacteria</taxon>
        <taxon>Pseudomonadati</taxon>
        <taxon>Pseudomonadota</taxon>
        <taxon>Gammaproteobacteria</taxon>
        <taxon>Moraxellales</taxon>
        <taxon>Moraxellaceae</taxon>
        <taxon>Acinetobacter</taxon>
    </lineage>
</organism>